<accession>A0ABW1YNG8</accession>
<dbReference type="Pfam" id="PF01548">
    <property type="entry name" value="DEDD_Tnp_IS110"/>
    <property type="match status" value="1"/>
</dbReference>
<dbReference type="PANTHER" id="PTHR33055">
    <property type="entry name" value="TRANSPOSASE FOR INSERTION SEQUENCE ELEMENT IS1111A"/>
    <property type="match status" value="1"/>
</dbReference>
<organism evidence="3 4">
    <name type="scientific">Microbulbifer taiwanensis</name>
    <dbReference type="NCBI Taxonomy" id="986746"/>
    <lineage>
        <taxon>Bacteria</taxon>
        <taxon>Pseudomonadati</taxon>
        <taxon>Pseudomonadota</taxon>
        <taxon>Gammaproteobacteria</taxon>
        <taxon>Cellvibrionales</taxon>
        <taxon>Microbulbiferaceae</taxon>
        <taxon>Microbulbifer</taxon>
    </lineage>
</organism>
<comment type="caution">
    <text evidence="3">The sequence shown here is derived from an EMBL/GenBank/DDBJ whole genome shotgun (WGS) entry which is preliminary data.</text>
</comment>
<protein>
    <submittedName>
        <fullName evidence="3">IS110 family transposase</fullName>
    </submittedName>
</protein>
<keyword evidence="4" id="KW-1185">Reference proteome</keyword>
<reference evidence="4" key="1">
    <citation type="journal article" date="2019" name="Int. J. Syst. Evol. Microbiol.">
        <title>The Global Catalogue of Microorganisms (GCM) 10K type strain sequencing project: providing services to taxonomists for standard genome sequencing and annotation.</title>
        <authorList>
            <consortium name="The Broad Institute Genomics Platform"/>
            <consortium name="The Broad Institute Genome Sequencing Center for Infectious Disease"/>
            <person name="Wu L."/>
            <person name="Ma J."/>
        </authorList>
    </citation>
    <scope>NUCLEOTIDE SEQUENCE [LARGE SCALE GENOMIC DNA]</scope>
    <source>
        <strain evidence="4">CGMCC 1.13718</strain>
    </source>
</reference>
<dbReference type="InterPro" id="IPR003346">
    <property type="entry name" value="Transposase_20"/>
</dbReference>
<dbReference type="Proteomes" id="UP001596425">
    <property type="component" value="Unassembled WGS sequence"/>
</dbReference>
<dbReference type="Pfam" id="PF02371">
    <property type="entry name" value="Transposase_20"/>
    <property type="match status" value="1"/>
</dbReference>
<sequence>MNKEKAGVNVGVDVGKYQLDFFIWERNKHFVVENNDDGIREAIGRLRRYQLDRIVLEATGRYEMAFTLAAFEKKLPIAVVRPILIRQFARAADQQAKTDKLDAQIMARYAATMNPRLTAQKSKNILLIKDLVVRRRQLIDIRTMELNRQKIMGKPVDRSCNRVIKALQREVDWVEERLSKAVEEEAAWSERKALLETTPGVGKALIWTLLSEMPELGTLNNKEIASLAGLAPINRDSGKSKGKRRIFGGRHSVRTTLYMATLSAVQCNPVIGGFYRHLVKQGKHKKVALTAAMRKFLTILNAMVRDDREWAY</sequence>
<name>A0ABW1YNG8_9GAMM</name>
<dbReference type="InterPro" id="IPR002525">
    <property type="entry name" value="Transp_IS110-like_N"/>
</dbReference>
<feature type="domain" description="Transposase IS116/IS110/IS902 C-terminal" evidence="2">
    <location>
        <begin position="193"/>
        <end position="275"/>
    </location>
</feature>
<dbReference type="NCBIfam" id="NF033542">
    <property type="entry name" value="transpos_IS110"/>
    <property type="match status" value="1"/>
</dbReference>
<evidence type="ECO:0000313" key="4">
    <source>
        <dbReference type="Proteomes" id="UP001596425"/>
    </source>
</evidence>
<evidence type="ECO:0000259" key="1">
    <source>
        <dbReference type="Pfam" id="PF01548"/>
    </source>
</evidence>
<dbReference type="EMBL" id="JBHSVR010000001">
    <property type="protein sequence ID" value="MFC6633632.1"/>
    <property type="molecule type" value="Genomic_DNA"/>
</dbReference>
<feature type="domain" description="Transposase IS110-like N-terminal" evidence="1">
    <location>
        <begin position="10"/>
        <end position="148"/>
    </location>
</feature>
<gene>
    <name evidence="3" type="ORF">ACFQBM_10085</name>
</gene>
<evidence type="ECO:0000313" key="3">
    <source>
        <dbReference type="EMBL" id="MFC6633632.1"/>
    </source>
</evidence>
<dbReference type="PANTHER" id="PTHR33055:SF13">
    <property type="entry name" value="TRANSPOSASE"/>
    <property type="match status" value="1"/>
</dbReference>
<proteinExistence type="predicted"/>
<dbReference type="InterPro" id="IPR047650">
    <property type="entry name" value="Transpos_IS110"/>
</dbReference>
<dbReference type="RefSeq" id="WP_377516608.1">
    <property type="nucleotide sequence ID" value="NZ_JBHSVR010000001.1"/>
</dbReference>
<evidence type="ECO:0000259" key="2">
    <source>
        <dbReference type="Pfam" id="PF02371"/>
    </source>
</evidence>